<dbReference type="PANTHER" id="PTHR10882:SF0">
    <property type="entry name" value="DIPHTHINE METHYL ESTER SYNTHASE"/>
    <property type="match status" value="1"/>
</dbReference>
<reference evidence="2" key="1">
    <citation type="submission" date="2018-05" db="EMBL/GenBank/DDBJ databases">
        <authorList>
            <person name="Lanie J.A."/>
            <person name="Ng W.-L."/>
            <person name="Kazmierczak K.M."/>
            <person name="Andrzejewski T.M."/>
            <person name="Davidsen T.M."/>
            <person name="Wayne K.J."/>
            <person name="Tettelin H."/>
            <person name="Glass J.I."/>
            <person name="Rusch D."/>
            <person name="Podicherti R."/>
            <person name="Tsui H.-C.T."/>
            <person name="Winkler M.E."/>
        </authorList>
    </citation>
    <scope>NUCLEOTIDE SEQUENCE</scope>
</reference>
<dbReference type="AlphaFoldDB" id="A0A382KPU3"/>
<organism evidence="2">
    <name type="scientific">marine metagenome</name>
    <dbReference type="NCBI Taxonomy" id="408172"/>
    <lineage>
        <taxon>unclassified sequences</taxon>
        <taxon>metagenomes</taxon>
        <taxon>ecological metagenomes</taxon>
    </lineage>
</organism>
<name>A0A382KPU3_9ZZZZ</name>
<dbReference type="EMBL" id="UINC01081959">
    <property type="protein sequence ID" value="SVC26286.1"/>
    <property type="molecule type" value="Genomic_DNA"/>
</dbReference>
<dbReference type="InterPro" id="IPR004551">
    <property type="entry name" value="Dphthn_synthase"/>
</dbReference>
<dbReference type="Pfam" id="PF00590">
    <property type="entry name" value="TP_methylase"/>
    <property type="match status" value="1"/>
</dbReference>
<gene>
    <name evidence="2" type="ORF">METZ01_LOCUS279140</name>
</gene>
<accession>A0A382KPU3</accession>
<evidence type="ECO:0000259" key="1">
    <source>
        <dbReference type="Pfam" id="PF00590"/>
    </source>
</evidence>
<protein>
    <recommendedName>
        <fullName evidence="1">Tetrapyrrole methylase domain-containing protein</fullName>
    </recommendedName>
</protein>
<sequence length="122" mass="13739">MYIVGLGHTLKDLSMNSLEALKESKEVYLESYTSLSNFKIEELENLIGKKVQILNRKGVEEEKLFLKDNAALLVYGDPLSATTHLEILQEAKNKNIKVEIIHAPSIMTTIAETGLQLYKFGK</sequence>
<dbReference type="GO" id="GO:0004164">
    <property type="term" value="F:diphthine synthase activity"/>
    <property type="evidence" value="ECO:0007669"/>
    <property type="project" value="InterPro"/>
</dbReference>
<dbReference type="NCBIfam" id="TIGR00522">
    <property type="entry name" value="dph5"/>
    <property type="match status" value="1"/>
</dbReference>
<dbReference type="GO" id="GO:0017183">
    <property type="term" value="P:protein histidyl modification to diphthamide"/>
    <property type="evidence" value="ECO:0007669"/>
    <property type="project" value="InterPro"/>
</dbReference>
<dbReference type="InterPro" id="IPR014777">
    <property type="entry name" value="4pyrrole_Mease_sub1"/>
</dbReference>
<proteinExistence type="predicted"/>
<dbReference type="InterPro" id="IPR000878">
    <property type="entry name" value="4pyrrol_Mease"/>
</dbReference>
<dbReference type="Gene3D" id="3.40.1010.10">
    <property type="entry name" value="Cobalt-precorrin-4 Transmethylase, Domain 1"/>
    <property type="match status" value="1"/>
</dbReference>
<evidence type="ECO:0000313" key="2">
    <source>
        <dbReference type="EMBL" id="SVC26286.1"/>
    </source>
</evidence>
<dbReference type="PANTHER" id="PTHR10882">
    <property type="entry name" value="DIPHTHINE SYNTHASE"/>
    <property type="match status" value="1"/>
</dbReference>
<feature type="domain" description="Tetrapyrrole methylase" evidence="1">
    <location>
        <begin position="2"/>
        <end position="112"/>
    </location>
</feature>
<dbReference type="InterPro" id="IPR035996">
    <property type="entry name" value="4pyrrol_Methylase_sf"/>
</dbReference>
<feature type="non-terminal residue" evidence="2">
    <location>
        <position position="122"/>
    </location>
</feature>
<dbReference type="SUPFAM" id="SSF53790">
    <property type="entry name" value="Tetrapyrrole methylase"/>
    <property type="match status" value="1"/>
</dbReference>